<comment type="catalytic activity">
    <reaction evidence="7">
        <text>L-tyrosyl-[protein] + ATP = O-(5'-adenylyl)-L-tyrosyl-[protein] + diphosphate</text>
        <dbReference type="Rhea" id="RHEA:54288"/>
        <dbReference type="Rhea" id="RHEA-COMP:10136"/>
        <dbReference type="Rhea" id="RHEA-COMP:13846"/>
        <dbReference type="ChEBI" id="CHEBI:30616"/>
        <dbReference type="ChEBI" id="CHEBI:33019"/>
        <dbReference type="ChEBI" id="CHEBI:46858"/>
        <dbReference type="ChEBI" id="CHEBI:83624"/>
        <dbReference type="EC" id="2.7.7.108"/>
    </reaction>
</comment>
<evidence type="ECO:0000256" key="6">
    <source>
        <dbReference type="ARBA" id="ARBA00047939"/>
    </source>
</evidence>
<dbReference type="SUPFAM" id="SSF140931">
    <property type="entry name" value="Fic-like"/>
    <property type="match status" value="1"/>
</dbReference>
<dbReference type="GO" id="GO:0051302">
    <property type="term" value="P:regulation of cell division"/>
    <property type="evidence" value="ECO:0007669"/>
    <property type="project" value="TreeGrafter"/>
</dbReference>
<evidence type="ECO:0000313" key="9">
    <source>
        <dbReference type="EMBL" id="SDJ29993.1"/>
    </source>
</evidence>
<dbReference type="Gene3D" id="1.10.3290.10">
    <property type="entry name" value="Fido-like domain"/>
    <property type="match status" value="1"/>
</dbReference>
<evidence type="ECO:0000256" key="3">
    <source>
        <dbReference type="ARBA" id="ARBA00022741"/>
    </source>
</evidence>
<keyword evidence="4" id="KW-0067">ATP-binding</keyword>
<reference evidence="9 11" key="1">
    <citation type="submission" date="2016-10" db="EMBL/GenBank/DDBJ databases">
        <authorList>
            <person name="de Groot N.N."/>
        </authorList>
    </citation>
    <scope>NUCLEOTIDE SEQUENCE [LARGE SCALE GENOMIC DNA]</scope>
    <source>
        <strain evidence="9 11">WG7</strain>
    </source>
</reference>
<evidence type="ECO:0000256" key="4">
    <source>
        <dbReference type="ARBA" id="ARBA00022840"/>
    </source>
</evidence>
<dbReference type="AlphaFoldDB" id="A0A1M7P4Q8"/>
<dbReference type="GO" id="GO:0005524">
    <property type="term" value="F:ATP binding"/>
    <property type="evidence" value="ECO:0007669"/>
    <property type="project" value="UniProtKB-KW"/>
</dbReference>
<comment type="catalytic activity">
    <reaction evidence="6">
        <text>L-threonyl-[protein] + ATP = 3-O-(5'-adenylyl)-L-threonyl-[protein] + diphosphate</text>
        <dbReference type="Rhea" id="RHEA:54292"/>
        <dbReference type="Rhea" id="RHEA-COMP:11060"/>
        <dbReference type="Rhea" id="RHEA-COMP:13847"/>
        <dbReference type="ChEBI" id="CHEBI:30013"/>
        <dbReference type="ChEBI" id="CHEBI:30616"/>
        <dbReference type="ChEBI" id="CHEBI:33019"/>
        <dbReference type="ChEBI" id="CHEBI:138113"/>
        <dbReference type="EC" id="2.7.7.108"/>
    </reaction>
</comment>
<dbReference type="PANTHER" id="PTHR39560:SF1">
    <property type="entry name" value="PROTEIN ADENYLYLTRANSFERASE FIC-RELATED"/>
    <property type="match status" value="1"/>
</dbReference>
<protein>
    <recommendedName>
        <fullName evidence="5">protein adenylyltransferase</fullName>
        <ecNumber evidence="5">2.7.7.108</ecNumber>
    </recommendedName>
</protein>
<evidence type="ECO:0000256" key="5">
    <source>
        <dbReference type="ARBA" id="ARBA00034531"/>
    </source>
</evidence>
<dbReference type="PROSITE" id="PS51459">
    <property type="entry name" value="FIDO"/>
    <property type="match status" value="1"/>
</dbReference>
<dbReference type="Proteomes" id="UP000295758">
    <property type="component" value="Unassembled WGS sequence"/>
</dbReference>
<evidence type="ECO:0000259" key="8">
    <source>
        <dbReference type="PROSITE" id="PS51459"/>
    </source>
</evidence>
<gene>
    <name evidence="10" type="ORF">BY453_1484</name>
    <name evidence="9" type="ORF">SAMN04515654_1427</name>
</gene>
<keyword evidence="3" id="KW-0547">Nucleotide-binding</keyword>
<keyword evidence="2" id="KW-0548">Nucleotidyltransferase</keyword>
<dbReference type="InterPro" id="IPR036597">
    <property type="entry name" value="Fido-like_dom_sf"/>
</dbReference>
<evidence type="ECO:0000256" key="7">
    <source>
        <dbReference type="ARBA" id="ARBA00048696"/>
    </source>
</evidence>
<dbReference type="Proteomes" id="UP000198945">
    <property type="component" value="Unassembled WGS sequence"/>
</dbReference>
<dbReference type="STRING" id="54121.SAMN04515653_1437"/>
<evidence type="ECO:0000313" key="12">
    <source>
        <dbReference type="Proteomes" id="UP000295758"/>
    </source>
</evidence>
<dbReference type="RefSeq" id="WP_073160341.1">
    <property type="nucleotide sequence ID" value="NZ_FNDF01000046.1"/>
</dbReference>
<reference evidence="10 12" key="2">
    <citation type="submission" date="2019-03" db="EMBL/GenBank/DDBJ databases">
        <title>Deep subsurface shale carbon reservoir microbial communities from Ohio and West Virginia, USA.</title>
        <authorList>
            <person name="Wrighton K."/>
        </authorList>
    </citation>
    <scope>NUCLEOTIDE SEQUENCE [LARGE SCALE GENOMIC DNA]</scope>
    <source>
        <strain evidence="10 12">UTICA-S4D12</strain>
    </source>
</reference>
<dbReference type="EC" id="2.7.7.108" evidence="5"/>
<dbReference type="EMBL" id="FNEH01000042">
    <property type="protein sequence ID" value="SDJ29993.1"/>
    <property type="molecule type" value="Genomic_DNA"/>
</dbReference>
<sequence length="129" mass="14983">MGQDLYYFAGKLREEDIIKGNTHFAKYQYIETSAIKLFEELKEENYLIGTSFNQFSEKASYYMAELNIIHPFREGNGRTIREFIKILALKNGYQIKWNSINQKTLFKASVESVLNLDPLIKCIKGAIKS</sequence>
<evidence type="ECO:0000313" key="11">
    <source>
        <dbReference type="Proteomes" id="UP000198945"/>
    </source>
</evidence>
<feature type="domain" description="Fido" evidence="8">
    <location>
        <begin position="1"/>
        <end position="125"/>
    </location>
</feature>
<dbReference type="GO" id="GO:0070733">
    <property type="term" value="F:AMPylase activity"/>
    <property type="evidence" value="ECO:0007669"/>
    <property type="project" value="UniProtKB-EC"/>
</dbReference>
<keyword evidence="1" id="KW-0808">Transferase</keyword>
<organism evidence="10 12">
    <name type="scientific">Halanaerobium congolense</name>
    <dbReference type="NCBI Taxonomy" id="54121"/>
    <lineage>
        <taxon>Bacteria</taxon>
        <taxon>Bacillati</taxon>
        <taxon>Bacillota</taxon>
        <taxon>Clostridia</taxon>
        <taxon>Halanaerobiales</taxon>
        <taxon>Halanaerobiaceae</taxon>
        <taxon>Halanaerobium</taxon>
    </lineage>
</organism>
<dbReference type="InterPro" id="IPR003812">
    <property type="entry name" value="Fido"/>
</dbReference>
<dbReference type="OrthoDB" id="9813719at2"/>
<evidence type="ECO:0000313" key="10">
    <source>
        <dbReference type="EMBL" id="TDS25701.1"/>
    </source>
</evidence>
<evidence type="ECO:0000256" key="2">
    <source>
        <dbReference type="ARBA" id="ARBA00022695"/>
    </source>
</evidence>
<dbReference type="EMBL" id="SOAA01000048">
    <property type="protein sequence ID" value="TDS25701.1"/>
    <property type="molecule type" value="Genomic_DNA"/>
</dbReference>
<accession>A0A1M7P4Q8</accession>
<name>A0A1M7P4Q8_9FIRM</name>
<proteinExistence type="predicted"/>
<dbReference type="Pfam" id="PF02661">
    <property type="entry name" value="Fic"/>
    <property type="match status" value="1"/>
</dbReference>
<dbReference type="PANTHER" id="PTHR39560">
    <property type="entry name" value="PROTEIN ADENYLYLTRANSFERASE FIC-RELATED"/>
    <property type="match status" value="1"/>
</dbReference>
<evidence type="ECO:0000256" key="1">
    <source>
        <dbReference type="ARBA" id="ARBA00022679"/>
    </source>
</evidence>